<dbReference type="InterPro" id="IPR013670">
    <property type="entry name" value="EcoEI_R_C_dom"/>
</dbReference>
<evidence type="ECO:0000259" key="2">
    <source>
        <dbReference type="Pfam" id="PF08463"/>
    </source>
</evidence>
<reference evidence="3" key="1">
    <citation type="submission" date="2019-09" db="EMBL/GenBank/DDBJ databases">
        <title>Characterisation of the sponge microbiome using genome-centric metagenomics.</title>
        <authorList>
            <person name="Engelberts J.P."/>
            <person name="Robbins S.J."/>
            <person name="De Goeij J.M."/>
            <person name="Aranda M."/>
            <person name="Bell S.C."/>
            <person name="Webster N.S."/>
        </authorList>
    </citation>
    <scope>NUCLEOTIDE SEQUENCE</scope>
    <source>
        <strain evidence="3">SB0662_bin_9</strain>
    </source>
</reference>
<dbReference type="GO" id="GO:0005829">
    <property type="term" value="C:cytosol"/>
    <property type="evidence" value="ECO:0007669"/>
    <property type="project" value="TreeGrafter"/>
</dbReference>
<feature type="domain" description="Helicase C-terminal" evidence="1">
    <location>
        <begin position="129"/>
        <end position="231"/>
    </location>
</feature>
<keyword evidence="3" id="KW-0378">Hydrolase</keyword>
<dbReference type="GO" id="GO:0006304">
    <property type="term" value="P:DNA modification"/>
    <property type="evidence" value="ECO:0007669"/>
    <property type="project" value="InterPro"/>
</dbReference>
<feature type="non-terminal residue" evidence="3">
    <location>
        <position position="1"/>
    </location>
</feature>
<comment type="caution">
    <text evidence="3">The sequence shown here is derived from an EMBL/GenBank/DDBJ whole genome shotgun (WGS) entry which is preliminary data.</text>
</comment>
<dbReference type="AlphaFoldDB" id="A0A6B1DQ64"/>
<name>A0A6B1DQ64_9CHLR</name>
<evidence type="ECO:0000259" key="1">
    <source>
        <dbReference type="Pfam" id="PF00271"/>
    </source>
</evidence>
<dbReference type="InterPro" id="IPR027417">
    <property type="entry name" value="P-loop_NTPase"/>
</dbReference>
<dbReference type="EMBL" id="VXPY01000029">
    <property type="protein sequence ID" value="MYD89568.1"/>
    <property type="molecule type" value="Genomic_DNA"/>
</dbReference>
<dbReference type="Pfam" id="PF00271">
    <property type="entry name" value="Helicase_C"/>
    <property type="match status" value="1"/>
</dbReference>
<keyword evidence="3" id="KW-0540">Nuclease</keyword>
<evidence type="ECO:0000313" key="3">
    <source>
        <dbReference type="EMBL" id="MYD89568.1"/>
    </source>
</evidence>
<keyword evidence="3" id="KW-0255">Endonuclease</keyword>
<dbReference type="Pfam" id="PF08463">
    <property type="entry name" value="EcoEI_R_C"/>
    <property type="match status" value="1"/>
</dbReference>
<dbReference type="GO" id="GO:0004519">
    <property type="term" value="F:endonuclease activity"/>
    <property type="evidence" value="ECO:0007669"/>
    <property type="project" value="UniProtKB-KW"/>
</dbReference>
<protein>
    <submittedName>
        <fullName evidence="3">Restriction endonuclease subunit R</fullName>
    </submittedName>
</protein>
<dbReference type="InterPro" id="IPR001650">
    <property type="entry name" value="Helicase_C-like"/>
</dbReference>
<dbReference type="Gene3D" id="3.40.50.300">
    <property type="entry name" value="P-loop containing nucleotide triphosphate hydrolases"/>
    <property type="match status" value="1"/>
</dbReference>
<proteinExistence type="predicted"/>
<sequence length="595" mass="66622">YFDAFLIGLTATPGTQTFGFFNQNLVMEYGHEQAVADRVNVDFDVFRIRTEVSEKGGAIPAGFITEFRDRETLQQRFEKIDEDLEYQAGQLDRKVVAPDQIRTVVRTLRDSMPTMFPDRAVCDDGRLAHIPKTLIFAKTDSHADDIVKIVREEFGLSNQGAVKITYKSGDSGAKPEQLLQSFRTSYPTRIAVTVDMIATGTDVKPIECVVFMRMVRSRNYFEQMKGRGVRVMNTEDLQAVTPDAQAKERFVLVDAVGVTETDLHDTVPLERKHGVGFDRLLNLIGLGDTSEDVVSSAASRLARLDKRITKTDRQEVETIAGMSLTEIARHVVDALDPDRHYRAAQEATGADDPSPEQIATAREQMVREAVKPLAGNSALREKLVEIRRSYEQIIDTATQDRVISGEFSRDATDRAKAVVESFRQFIEDHRDDINALDVLYRQPYQARLTYADIRELANVIGRPPRAWTPDVLWRAYEVLDASKVRGSGPRVNTDLVSLVRYALGEADELVAYPVLVEERFQAWLAQQNRGGNKFSAEQLAYLHLIKDHLAASLSAERRDLQELPFSAEGGLGKANQLFGASLDVLLAELTRDLAA</sequence>
<organism evidence="3">
    <name type="scientific">Caldilineaceae bacterium SB0662_bin_9</name>
    <dbReference type="NCBI Taxonomy" id="2605258"/>
    <lineage>
        <taxon>Bacteria</taxon>
        <taxon>Bacillati</taxon>
        <taxon>Chloroflexota</taxon>
        <taxon>Caldilineae</taxon>
        <taxon>Caldilineales</taxon>
        <taxon>Caldilineaceae</taxon>
    </lineage>
</organism>
<accession>A0A6B1DQ64</accession>
<feature type="domain" description="EcoEI R protein C-terminal" evidence="2">
    <location>
        <begin position="417"/>
        <end position="593"/>
    </location>
</feature>
<dbReference type="SUPFAM" id="SSF52540">
    <property type="entry name" value="P-loop containing nucleoside triphosphate hydrolases"/>
    <property type="match status" value="1"/>
</dbReference>
<gene>
    <name evidence="3" type="ORF">F4Y08_04390</name>
</gene>
<dbReference type="PANTHER" id="PTHR47396">
    <property type="entry name" value="TYPE I RESTRICTION ENZYME ECOKI R PROTEIN"/>
    <property type="match status" value="1"/>
</dbReference>
<dbReference type="GO" id="GO:0003677">
    <property type="term" value="F:DNA binding"/>
    <property type="evidence" value="ECO:0007669"/>
    <property type="project" value="InterPro"/>
</dbReference>
<dbReference type="InterPro" id="IPR050742">
    <property type="entry name" value="Helicase_Restrict-Modif_Enz"/>
</dbReference>
<dbReference type="PANTHER" id="PTHR47396:SF1">
    <property type="entry name" value="ATP-DEPENDENT HELICASE IRC3-RELATED"/>
    <property type="match status" value="1"/>
</dbReference>